<dbReference type="Pfam" id="PF05173">
    <property type="entry name" value="DapB_C"/>
    <property type="match status" value="1"/>
</dbReference>
<dbReference type="Proteomes" id="UP000486602">
    <property type="component" value="Unassembled WGS sequence"/>
</dbReference>
<keyword evidence="4" id="KW-0521">NADP</keyword>
<evidence type="ECO:0000256" key="10">
    <source>
        <dbReference type="ARBA" id="ARBA00038983"/>
    </source>
</evidence>
<reference evidence="16 17" key="1">
    <citation type="submission" date="2020-02" db="EMBL/GenBank/DDBJ databases">
        <title>Out from the shadows clarifying the taxonomy of the family Cryomorphaceae and related taxa by utilizing the GTDB taxonomic framework.</title>
        <authorList>
            <person name="Bowman J.P."/>
        </authorList>
    </citation>
    <scope>NUCLEOTIDE SEQUENCE [LARGE SCALE GENOMIC DNA]</scope>
    <source>
        <strain evidence="16 17">QSSC 1-22</strain>
    </source>
</reference>
<keyword evidence="17" id="KW-1185">Reference proteome</keyword>
<dbReference type="GO" id="GO:0005829">
    <property type="term" value="C:cytosol"/>
    <property type="evidence" value="ECO:0007669"/>
    <property type="project" value="TreeGrafter"/>
</dbReference>
<evidence type="ECO:0000259" key="14">
    <source>
        <dbReference type="Pfam" id="PF01113"/>
    </source>
</evidence>
<evidence type="ECO:0000313" key="16">
    <source>
        <dbReference type="EMBL" id="NEN25481.1"/>
    </source>
</evidence>
<keyword evidence="7" id="KW-0520">NAD</keyword>
<dbReference type="GO" id="GO:0009089">
    <property type="term" value="P:lysine biosynthetic process via diaminopimelate"/>
    <property type="evidence" value="ECO:0007669"/>
    <property type="project" value="UniProtKB-UniRule"/>
</dbReference>
<dbReference type="GO" id="GO:0019877">
    <property type="term" value="P:diaminopimelate biosynthetic process"/>
    <property type="evidence" value="ECO:0007669"/>
    <property type="project" value="UniProtKB-KW"/>
</dbReference>
<dbReference type="PANTHER" id="PTHR20836:SF0">
    <property type="entry name" value="4-HYDROXY-TETRAHYDRODIPICOLINATE REDUCTASE 1, CHLOROPLASTIC-RELATED"/>
    <property type="match status" value="1"/>
</dbReference>
<gene>
    <name evidence="16" type="primary">dapB</name>
    <name evidence="16" type="ORF">G3O08_18475</name>
</gene>
<dbReference type="InterPro" id="IPR023940">
    <property type="entry name" value="DHDPR_bac"/>
</dbReference>
<feature type="domain" description="Dihydrodipicolinate reductase C-terminal" evidence="15">
    <location>
        <begin position="104"/>
        <end position="235"/>
    </location>
</feature>
<keyword evidence="6 16" id="KW-0560">Oxidoreductase</keyword>
<dbReference type="EC" id="1.17.1.8" evidence="10 13"/>
<comment type="similarity">
    <text evidence="1">Belongs to the DapB family.</text>
</comment>
<dbReference type="Gene3D" id="3.40.50.720">
    <property type="entry name" value="NAD(P)-binding Rossmann-like Domain"/>
    <property type="match status" value="1"/>
</dbReference>
<evidence type="ECO:0000256" key="4">
    <source>
        <dbReference type="ARBA" id="ARBA00022857"/>
    </source>
</evidence>
<dbReference type="Gene3D" id="3.30.360.10">
    <property type="entry name" value="Dihydrodipicolinate Reductase, domain 2"/>
    <property type="match status" value="1"/>
</dbReference>
<evidence type="ECO:0000256" key="6">
    <source>
        <dbReference type="ARBA" id="ARBA00023002"/>
    </source>
</evidence>
<evidence type="ECO:0000256" key="7">
    <source>
        <dbReference type="ARBA" id="ARBA00023027"/>
    </source>
</evidence>
<sequence>MRIAIIGYGKMGQLIEKLATEKGHEIVYKIDSHNTKLTANLENIDVAIEFTHPEIAVSNYKKLAGQNIPIVTGTTGWTDNFDEVEKLIQDTGNRFFYASNFSIGVHLAMATSNYLAKLTENFPEYSVRIDEWHHTAKKDAPSGTALSFGREIINNHKGYKKISTEPTDIQEGELPIYAYRENDIPGTHQIKYDSEIDSIILRHEAKNRQGFALGAIKAAEFLVNQKPGVYTMNDLIKLPL</sequence>
<evidence type="ECO:0000256" key="5">
    <source>
        <dbReference type="ARBA" id="ARBA00022915"/>
    </source>
</evidence>
<dbReference type="Pfam" id="PF01113">
    <property type="entry name" value="DapB_N"/>
    <property type="match status" value="1"/>
</dbReference>
<dbReference type="SUPFAM" id="SSF51735">
    <property type="entry name" value="NAD(P)-binding Rossmann-fold domains"/>
    <property type="match status" value="1"/>
</dbReference>
<evidence type="ECO:0000256" key="3">
    <source>
        <dbReference type="ARBA" id="ARBA00022605"/>
    </source>
</evidence>
<evidence type="ECO:0000256" key="1">
    <source>
        <dbReference type="ARBA" id="ARBA00006642"/>
    </source>
</evidence>
<dbReference type="NCBIfam" id="TIGR00036">
    <property type="entry name" value="dapB"/>
    <property type="match status" value="1"/>
</dbReference>
<keyword evidence="8" id="KW-0457">Lysine biosynthesis</keyword>
<dbReference type="CDD" id="cd02274">
    <property type="entry name" value="DHDPR_N"/>
    <property type="match status" value="1"/>
</dbReference>
<feature type="domain" description="Dihydrodipicolinate reductase N-terminal" evidence="14">
    <location>
        <begin position="1"/>
        <end position="101"/>
    </location>
</feature>
<comment type="caution">
    <text evidence="16">The sequence shown here is derived from an EMBL/GenBank/DDBJ whole genome shotgun (WGS) entry which is preliminary data.</text>
</comment>
<dbReference type="EMBL" id="JAAGVY010000056">
    <property type="protein sequence ID" value="NEN25481.1"/>
    <property type="molecule type" value="Genomic_DNA"/>
</dbReference>
<dbReference type="PIRSF" id="PIRSF000161">
    <property type="entry name" value="DHPR"/>
    <property type="match status" value="1"/>
</dbReference>
<evidence type="ECO:0000256" key="2">
    <source>
        <dbReference type="ARBA" id="ARBA00022490"/>
    </source>
</evidence>
<dbReference type="SUPFAM" id="SSF55347">
    <property type="entry name" value="Glyceraldehyde-3-phosphate dehydrogenase-like, C-terminal domain"/>
    <property type="match status" value="1"/>
</dbReference>
<name>A0A7K3WWQ4_9FLAO</name>
<dbReference type="InterPro" id="IPR022663">
    <property type="entry name" value="DapB_C"/>
</dbReference>
<dbReference type="InterPro" id="IPR022664">
    <property type="entry name" value="DapB_N_CS"/>
</dbReference>
<evidence type="ECO:0000256" key="9">
    <source>
        <dbReference type="ARBA" id="ARBA00037922"/>
    </source>
</evidence>
<proteinExistence type="inferred from homology"/>
<dbReference type="PROSITE" id="PS01298">
    <property type="entry name" value="DAPB"/>
    <property type="match status" value="1"/>
</dbReference>
<keyword evidence="3" id="KW-0028">Amino-acid biosynthesis</keyword>
<accession>A0A7K3WWQ4</accession>
<evidence type="ECO:0000256" key="13">
    <source>
        <dbReference type="NCBIfam" id="TIGR00036"/>
    </source>
</evidence>
<dbReference type="InterPro" id="IPR036291">
    <property type="entry name" value="NAD(P)-bd_dom_sf"/>
</dbReference>
<protein>
    <recommendedName>
        <fullName evidence="10 13">4-hydroxy-tetrahydrodipicolinate reductase</fullName>
        <ecNumber evidence="10 13">1.17.1.8</ecNumber>
    </recommendedName>
</protein>
<comment type="pathway">
    <text evidence="9">Amino-acid biosynthesis; L-lysine biosynthesis via DAP pathway; (S)-tetrahydrodipicolinate from L-aspartate: step 4/4.</text>
</comment>
<dbReference type="PANTHER" id="PTHR20836">
    <property type="entry name" value="DIHYDRODIPICOLINATE REDUCTASE"/>
    <property type="match status" value="1"/>
</dbReference>
<evidence type="ECO:0000259" key="15">
    <source>
        <dbReference type="Pfam" id="PF05173"/>
    </source>
</evidence>
<keyword evidence="5" id="KW-0220">Diaminopimelate biosynthesis</keyword>
<evidence type="ECO:0000313" key="17">
    <source>
        <dbReference type="Proteomes" id="UP000486602"/>
    </source>
</evidence>
<keyword evidence="2" id="KW-0963">Cytoplasm</keyword>
<dbReference type="GO" id="GO:0008839">
    <property type="term" value="F:4-hydroxy-tetrahydrodipicolinate reductase"/>
    <property type="evidence" value="ECO:0007669"/>
    <property type="project" value="UniProtKB-UniRule"/>
</dbReference>
<dbReference type="RefSeq" id="WP_163286937.1">
    <property type="nucleotide sequence ID" value="NZ_JAAGVY010000056.1"/>
</dbReference>
<dbReference type="InterPro" id="IPR000846">
    <property type="entry name" value="DapB_N"/>
</dbReference>
<evidence type="ECO:0000256" key="12">
    <source>
        <dbReference type="ARBA" id="ARBA00049396"/>
    </source>
</evidence>
<dbReference type="AlphaFoldDB" id="A0A7K3WWQ4"/>
<comment type="catalytic activity">
    <reaction evidence="11">
        <text>(S)-2,3,4,5-tetrahydrodipicolinate + NADP(+) + H2O = (2S,4S)-4-hydroxy-2,3,4,5-tetrahydrodipicolinate + NADPH + H(+)</text>
        <dbReference type="Rhea" id="RHEA:35331"/>
        <dbReference type="ChEBI" id="CHEBI:15377"/>
        <dbReference type="ChEBI" id="CHEBI:15378"/>
        <dbReference type="ChEBI" id="CHEBI:16845"/>
        <dbReference type="ChEBI" id="CHEBI:57783"/>
        <dbReference type="ChEBI" id="CHEBI:58349"/>
        <dbReference type="ChEBI" id="CHEBI:67139"/>
        <dbReference type="EC" id="1.17.1.8"/>
    </reaction>
</comment>
<evidence type="ECO:0000256" key="8">
    <source>
        <dbReference type="ARBA" id="ARBA00023154"/>
    </source>
</evidence>
<organism evidence="16 17">
    <name type="scientific">Cryomorpha ignava</name>
    <dbReference type="NCBI Taxonomy" id="101383"/>
    <lineage>
        <taxon>Bacteria</taxon>
        <taxon>Pseudomonadati</taxon>
        <taxon>Bacteroidota</taxon>
        <taxon>Flavobacteriia</taxon>
        <taxon>Flavobacteriales</taxon>
        <taxon>Cryomorphaceae</taxon>
        <taxon>Cryomorpha</taxon>
    </lineage>
</organism>
<comment type="catalytic activity">
    <reaction evidence="12">
        <text>(S)-2,3,4,5-tetrahydrodipicolinate + NAD(+) + H2O = (2S,4S)-4-hydroxy-2,3,4,5-tetrahydrodipicolinate + NADH + H(+)</text>
        <dbReference type="Rhea" id="RHEA:35323"/>
        <dbReference type="ChEBI" id="CHEBI:15377"/>
        <dbReference type="ChEBI" id="CHEBI:15378"/>
        <dbReference type="ChEBI" id="CHEBI:16845"/>
        <dbReference type="ChEBI" id="CHEBI:57540"/>
        <dbReference type="ChEBI" id="CHEBI:57945"/>
        <dbReference type="ChEBI" id="CHEBI:67139"/>
        <dbReference type="EC" id="1.17.1.8"/>
    </reaction>
</comment>
<evidence type="ECO:0000256" key="11">
    <source>
        <dbReference type="ARBA" id="ARBA00049080"/>
    </source>
</evidence>